<proteinExistence type="inferred from homology"/>
<comment type="function">
    <text evidence="9">Catalyzes the transfer of the phosphoribosyl group of 5-phosphorylribose-1-pyrophosphate (PRPP) to anthranilate to yield N-(5'-phosphoribosyl)-anthranilate (PRA).</text>
</comment>
<dbReference type="OrthoDB" id="9806430at2"/>
<dbReference type="Pfam" id="PF02885">
    <property type="entry name" value="Glycos_trans_3N"/>
    <property type="match status" value="1"/>
</dbReference>
<dbReference type="Pfam" id="PF00591">
    <property type="entry name" value="Glycos_transf_3"/>
    <property type="match status" value="1"/>
</dbReference>
<feature type="binding site" evidence="9">
    <location>
        <position position="90"/>
    </location>
    <ligand>
        <name>5-phospho-alpha-D-ribose 1-diphosphate</name>
        <dbReference type="ChEBI" id="CHEBI:58017"/>
    </ligand>
</feature>
<evidence type="ECO:0000256" key="8">
    <source>
        <dbReference type="ARBA" id="ARBA00061188"/>
    </source>
</evidence>
<keyword evidence="2 9" id="KW-0028">Amino-acid biosynthesis</keyword>
<evidence type="ECO:0000313" key="13">
    <source>
        <dbReference type="Proteomes" id="UP000076066"/>
    </source>
</evidence>
<dbReference type="GeneID" id="53317275"/>
<dbReference type="NCBIfam" id="TIGR01245">
    <property type="entry name" value="trpD"/>
    <property type="match status" value="1"/>
</dbReference>
<reference evidence="12 13" key="1">
    <citation type="submission" date="2016-02" db="EMBL/GenBank/DDBJ databases">
        <title>Complete Genome of H5569, the type strain of the newly described species Haematospirillium jordaniae.</title>
        <authorList>
            <person name="Nicholson A.C."/>
            <person name="Humrighouse B.W."/>
            <person name="Loparov V."/>
            <person name="McQuiston J.R."/>
        </authorList>
    </citation>
    <scope>NUCLEOTIDE SEQUENCE [LARGE SCALE GENOMIC DNA]</scope>
    <source>
        <strain evidence="12 13">H5569</strain>
    </source>
</reference>
<name>A0A143DEY6_9PROT</name>
<dbReference type="EMBL" id="CP014525">
    <property type="protein sequence ID" value="AMW35277.1"/>
    <property type="molecule type" value="Genomic_DNA"/>
</dbReference>
<dbReference type="UniPathway" id="UPA00035">
    <property type="reaction ID" value="UER00041"/>
</dbReference>
<feature type="binding site" evidence="9">
    <location>
        <position position="82"/>
    </location>
    <ligand>
        <name>anthranilate</name>
        <dbReference type="ChEBI" id="CHEBI:16567"/>
        <label>1</label>
    </ligand>
</feature>
<keyword evidence="9" id="KW-0479">Metal-binding</keyword>
<comment type="caution">
    <text evidence="9">Lacks conserved residue(s) required for the propagation of feature annotation.</text>
</comment>
<dbReference type="PANTHER" id="PTHR43285:SF2">
    <property type="entry name" value="ANTHRANILATE PHOSPHORIBOSYLTRANSFERASE"/>
    <property type="match status" value="1"/>
</dbReference>
<dbReference type="SUPFAM" id="SSF52418">
    <property type="entry name" value="Nucleoside phosphorylase/phosphoribosyltransferase catalytic domain"/>
    <property type="match status" value="1"/>
</dbReference>
<evidence type="ECO:0000256" key="6">
    <source>
        <dbReference type="ARBA" id="ARBA00023141"/>
    </source>
</evidence>
<evidence type="ECO:0000256" key="5">
    <source>
        <dbReference type="ARBA" id="ARBA00022822"/>
    </source>
</evidence>
<evidence type="ECO:0000256" key="3">
    <source>
        <dbReference type="ARBA" id="ARBA00022676"/>
    </source>
</evidence>
<feature type="binding site" evidence="9">
    <location>
        <position position="168"/>
    </location>
    <ligand>
        <name>anthranilate</name>
        <dbReference type="ChEBI" id="CHEBI:16567"/>
        <label>2</label>
    </ligand>
</feature>
<feature type="binding site" evidence="9">
    <location>
        <position position="94"/>
    </location>
    <ligand>
        <name>Mg(2+)</name>
        <dbReference type="ChEBI" id="CHEBI:18420"/>
        <label>1</label>
    </ligand>
</feature>
<comment type="catalytic activity">
    <reaction evidence="7 9">
        <text>N-(5-phospho-beta-D-ribosyl)anthranilate + diphosphate = 5-phospho-alpha-D-ribose 1-diphosphate + anthranilate</text>
        <dbReference type="Rhea" id="RHEA:11768"/>
        <dbReference type="ChEBI" id="CHEBI:16567"/>
        <dbReference type="ChEBI" id="CHEBI:18277"/>
        <dbReference type="ChEBI" id="CHEBI:33019"/>
        <dbReference type="ChEBI" id="CHEBI:58017"/>
        <dbReference type="EC" id="2.4.2.18"/>
    </reaction>
</comment>
<dbReference type="GO" id="GO:0005829">
    <property type="term" value="C:cytosol"/>
    <property type="evidence" value="ECO:0007669"/>
    <property type="project" value="TreeGrafter"/>
</dbReference>
<evidence type="ECO:0000256" key="4">
    <source>
        <dbReference type="ARBA" id="ARBA00022679"/>
    </source>
</evidence>
<dbReference type="InterPro" id="IPR000312">
    <property type="entry name" value="Glycosyl_Trfase_fam3"/>
</dbReference>
<feature type="binding site" evidence="9">
    <location>
        <begin position="110"/>
        <end position="118"/>
    </location>
    <ligand>
        <name>5-phospho-alpha-D-ribose 1-diphosphate</name>
        <dbReference type="ChEBI" id="CHEBI:58017"/>
    </ligand>
</feature>
<feature type="binding site" evidence="9">
    <location>
        <begin position="85"/>
        <end position="86"/>
    </location>
    <ligand>
        <name>5-phospho-alpha-D-ribose 1-diphosphate</name>
        <dbReference type="ChEBI" id="CHEBI:58017"/>
    </ligand>
</feature>
<comment type="similarity">
    <text evidence="9">Belongs to the anthranilate phosphoribosyltransferase family.</text>
</comment>
<keyword evidence="3 9" id="KW-0328">Glycosyltransferase</keyword>
<dbReference type="Gene3D" id="3.40.1030.10">
    <property type="entry name" value="Nucleoside phosphorylase/phosphoribosyltransferase catalytic domain"/>
    <property type="match status" value="1"/>
</dbReference>
<evidence type="ECO:0000256" key="9">
    <source>
        <dbReference type="HAMAP-Rule" id="MF_00211"/>
    </source>
</evidence>
<comment type="subunit">
    <text evidence="9">Homodimer.</text>
</comment>
<keyword evidence="13" id="KW-1185">Reference proteome</keyword>
<comment type="similarity">
    <text evidence="8">In the C-terminal section; belongs to the anthranilate phosphoribosyltransferase family.</text>
</comment>
<evidence type="ECO:0000256" key="2">
    <source>
        <dbReference type="ARBA" id="ARBA00022605"/>
    </source>
</evidence>
<keyword evidence="5 9" id="KW-0822">Tryptophan biosynthesis</keyword>
<feature type="domain" description="Glycosyl transferase family 3 N-terminal" evidence="11">
    <location>
        <begin position="9"/>
        <end position="68"/>
    </location>
</feature>
<feature type="binding site" evidence="9">
    <location>
        <position position="113"/>
    </location>
    <ligand>
        <name>anthranilate</name>
        <dbReference type="ChEBI" id="CHEBI:16567"/>
        <label>1</label>
    </ligand>
</feature>
<accession>A0A143DEY6</accession>
<dbReference type="FunFam" id="3.40.1030.10:FF:000002">
    <property type="entry name" value="Anthranilate phosphoribosyltransferase"/>
    <property type="match status" value="1"/>
</dbReference>
<dbReference type="InterPro" id="IPR017459">
    <property type="entry name" value="Glycosyl_Trfase_fam3_N_dom"/>
</dbReference>
<protein>
    <recommendedName>
        <fullName evidence="9">Anthranilate phosphoribosyltransferase</fullName>
        <ecNumber evidence="9">2.4.2.18</ecNumber>
    </recommendedName>
</protein>
<feature type="binding site" evidence="9">
    <location>
        <position position="228"/>
    </location>
    <ligand>
        <name>Mg(2+)</name>
        <dbReference type="ChEBI" id="CHEBI:18420"/>
        <label>1</label>
    </ligand>
</feature>
<evidence type="ECO:0000313" key="12">
    <source>
        <dbReference type="EMBL" id="AMW35277.1"/>
    </source>
</evidence>
<keyword evidence="6 9" id="KW-0057">Aromatic amino acid biosynthesis</keyword>
<gene>
    <name evidence="9" type="primary">trpD</name>
    <name evidence="12" type="ORF">AY555_08920</name>
</gene>
<dbReference type="Gene3D" id="1.20.970.10">
    <property type="entry name" value="Transferase, Pyrimidine Nucleoside Phosphorylase, Chain C"/>
    <property type="match status" value="1"/>
</dbReference>
<dbReference type="SUPFAM" id="SSF47648">
    <property type="entry name" value="Nucleoside phosphorylase/phosphoribosyltransferase N-terminal domain"/>
    <property type="match status" value="1"/>
</dbReference>
<dbReference type="PANTHER" id="PTHR43285">
    <property type="entry name" value="ANTHRANILATE PHOSPHORIBOSYLTRANSFERASE"/>
    <property type="match status" value="1"/>
</dbReference>
<dbReference type="GO" id="GO:0000287">
    <property type="term" value="F:magnesium ion binding"/>
    <property type="evidence" value="ECO:0007669"/>
    <property type="project" value="UniProtKB-UniRule"/>
</dbReference>
<dbReference type="RefSeq" id="WP_066135778.1">
    <property type="nucleotide sequence ID" value="NZ_CP014525.1"/>
</dbReference>
<dbReference type="EC" id="2.4.2.18" evidence="9"/>
<dbReference type="HAMAP" id="MF_00211">
    <property type="entry name" value="TrpD"/>
    <property type="match status" value="1"/>
</dbReference>
<dbReference type="GO" id="GO:0000162">
    <property type="term" value="P:L-tryptophan biosynthetic process"/>
    <property type="evidence" value="ECO:0007669"/>
    <property type="project" value="UniProtKB-UniRule"/>
</dbReference>
<dbReference type="InterPro" id="IPR036320">
    <property type="entry name" value="Glycosyl_Trfase_fam3_N_dom_sf"/>
</dbReference>
<dbReference type="InterPro" id="IPR005940">
    <property type="entry name" value="Anthranilate_Pribosyl_Tfrase"/>
</dbReference>
<keyword evidence="9" id="KW-0460">Magnesium</keyword>
<comment type="pathway">
    <text evidence="1 9">Amino-acid biosynthesis; L-tryptophan biosynthesis; L-tryptophan from chorismate: step 2/5.</text>
</comment>
<feature type="binding site" evidence="9">
    <location>
        <position position="228"/>
    </location>
    <ligand>
        <name>Mg(2+)</name>
        <dbReference type="ChEBI" id="CHEBI:18420"/>
        <label>2</label>
    </ligand>
</feature>
<evidence type="ECO:0000259" key="11">
    <source>
        <dbReference type="Pfam" id="PF02885"/>
    </source>
</evidence>
<dbReference type="GO" id="GO:0004048">
    <property type="term" value="F:anthranilate phosphoribosyltransferase activity"/>
    <property type="evidence" value="ECO:0007669"/>
    <property type="project" value="UniProtKB-UniRule"/>
</dbReference>
<comment type="cofactor">
    <cofactor evidence="9">
        <name>Mg(2+)</name>
        <dbReference type="ChEBI" id="CHEBI:18420"/>
    </cofactor>
    <text evidence="9">Binds 2 magnesium ions per monomer.</text>
</comment>
<organism evidence="12 13">
    <name type="scientific">Haematospirillum jordaniae</name>
    <dbReference type="NCBI Taxonomy" id="1549855"/>
    <lineage>
        <taxon>Bacteria</taxon>
        <taxon>Pseudomonadati</taxon>
        <taxon>Pseudomonadota</taxon>
        <taxon>Alphaproteobacteria</taxon>
        <taxon>Rhodospirillales</taxon>
        <taxon>Novispirillaceae</taxon>
        <taxon>Haematospirillum</taxon>
    </lineage>
</organism>
<evidence type="ECO:0000256" key="1">
    <source>
        <dbReference type="ARBA" id="ARBA00004907"/>
    </source>
</evidence>
<evidence type="ECO:0000259" key="10">
    <source>
        <dbReference type="Pfam" id="PF00591"/>
    </source>
</evidence>
<feature type="binding site" evidence="9">
    <location>
        <position position="227"/>
    </location>
    <ligand>
        <name>Mg(2+)</name>
        <dbReference type="ChEBI" id="CHEBI:18420"/>
        <label>2</label>
    </ligand>
</feature>
<dbReference type="InterPro" id="IPR035902">
    <property type="entry name" value="Nuc_phospho_transferase"/>
</dbReference>
<dbReference type="Proteomes" id="UP000076066">
    <property type="component" value="Chromosome"/>
</dbReference>
<feature type="domain" description="Glycosyl transferase family 3" evidence="10">
    <location>
        <begin position="77"/>
        <end position="325"/>
    </location>
</feature>
<sequence length="349" mass="36525">MSGGLGKFLPRLADGEVLSSEEAAEAFDVIMSGRATPAQIGAFLMAMRLRGETVDEITAAARTMRSHAVRIQAPPGAIDIVGTGGDGSGTYNISTAAALVVAAVGVPVAKHGNRAASSRSGSADVLCALGLNLDADFTVVEKAMHTIGIGFMMAPRHHSAMQHVAPARREIGVRTIFNLLGPLTNPASADYQLMGVFDRKWLEPVAHCLGKLGLKRATVVCGHDGLDEVTTTGPTYAAELRDGDVRCFEIVPEDAGLPRATLAELKGGAPEHNAEMIRKILGGEPGPFRNIVVLNAAAALVTAERVNTLREGAELACRAIDNGKASSILASLVRLYGSHHSVSIREVNV</sequence>
<dbReference type="AlphaFoldDB" id="A0A143DEY6"/>
<feature type="binding site" evidence="9">
    <location>
        <position position="122"/>
    </location>
    <ligand>
        <name>5-phospho-alpha-D-ribose 1-diphosphate</name>
        <dbReference type="ChEBI" id="CHEBI:58017"/>
    </ligand>
</feature>
<dbReference type="STRING" id="1549855.AY555_08920"/>
<dbReference type="KEGG" id="hjo:AY555_08920"/>
<evidence type="ECO:0000256" key="7">
    <source>
        <dbReference type="ARBA" id="ARBA00052328"/>
    </source>
</evidence>
<feature type="binding site" evidence="9">
    <location>
        <begin position="92"/>
        <end position="95"/>
    </location>
    <ligand>
        <name>5-phospho-alpha-D-ribose 1-diphosphate</name>
        <dbReference type="ChEBI" id="CHEBI:58017"/>
    </ligand>
</feature>
<keyword evidence="4 9" id="KW-0808">Transferase</keyword>
<feature type="binding site" evidence="9">
    <location>
        <position position="82"/>
    </location>
    <ligand>
        <name>5-phospho-alpha-D-ribose 1-diphosphate</name>
        <dbReference type="ChEBI" id="CHEBI:58017"/>
    </ligand>
</feature>